<keyword evidence="3 9" id="KW-0812">Transmembrane</keyword>
<dbReference type="OMA" id="EMNGIYM"/>
<feature type="transmembrane region" description="Helical" evidence="9">
    <location>
        <begin position="1184"/>
        <end position="1202"/>
    </location>
</feature>
<feature type="transmembrane region" description="Helical" evidence="9">
    <location>
        <begin position="576"/>
        <end position="594"/>
    </location>
</feature>
<dbReference type="GO" id="GO:0016887">
    <property type="term" value="F:ATP hydrolysis activity"/>
    <property type="evidence" value="ECO:0007669"/>
    <property type="project" value="InterPro"/>
</dbReference>
<feature type="transmembrane region" description="Helical" evidence="9">
    <location>
        <begin position="1290"/>
        <end position="1311"/>
    </location>
</feature>
<sequence length="1417" mass="158067">MDNGKAAQKRLDDDSSSDDLSDNSSSTSVRSAAVAGNDSSDEEDSELRIQVNDQTVLLRDHIAKQKKVTAPNYHPIEVAVSHLTCTVKAAPPQKTQTTVATQLNCLAQAKAKKEPIDILHDVNFFLLPGQMTLLLGAPGCGKSTLLKLLYGNQKAGKRSGTILFNGKDPHDGNYHRSVNFVPQQDTHIAQLTVKETLRFSADCQMGDWLPSKEKQMRVDSILQVLGLSHRANTVVGDALLRGVSGGEKKRVTIGVEAVKDASIFLLDEPTTGLDSSASYDVLRAVRLLADMEATVLASLLQPSYEVFSLFDNVLILSHGEVAFFGTRQEAMEHFNSLGYSCSQNTNPAEFLQEVAESGAGIVANPLKYRADAEYDEEKGAENDDFHWLTPAEFVDAYKQSKYYARTISELEKMTGGSSSSSQASSRLSDSDAVEHNEKQYARSSAKQFLLLAKRAFTKEWRDMTTNRSRVMSAILISLITGTLFLRLGNHQDDARTKLGLTFTIMAYFSFSALNALPGIIADRAVYYYQRDGKYYKPLPYLLSNILAEIPMTVIETLLFCSITYWMTGLNSGGDRFIFFLLICGAYYFMTRAFNRFIACIAPDLNAAQGISPVLTALSILLGGYMITRIYGFQGLVANEFWGSTYWCSPDELSPPPDRTPNFNLPYPQGYAGNQMCGITSGTDYAVNEFDVWNYSWIKWVFLAVICCYWLIWTVLAFLALRFVRHTPPPPPRMQEKKESDDTELADFDIQEVKKEAAHKRMSKKGHKSKRNPPVDKGAYLSWSNLNYSVFVRKGIKKNELQLLHDVSGYVKPGMMLALMGSSGAGKSTLMDVLARRKTGGKTTGDILINGRKADSSLNRIIGYVEQQDIHNPSQTVLEALEFSAICRLPHTIPVEQKKQYARSLLSILGLEKQADMVIGNNMQDGISADQRKRVTMGVEMAADPAILFLDEPTSGLDSFGAERVMKAVQNISSRGTPVVCTIHQPSATIFGLFTHLLLLKKGGYTTYFGPIGERPGDCSIMLDYFSSALGRQLKPFQNPAEFILEVTGAGISGAQKKKDENGEDIAPKTGEDDVAVAAFRDSSFNKETQEALEKGIYPMNEETNERSGKMRRKWKQMKAKMQGRYATPFYVQLWELIKRSFLQYWRTPPDFMSKITSPLLMGLIMGTLFLQLDDDQAGATERAAVIYFSLIICNLTSMQLLARVVVDRAVFYRENASRTYNSMAYAVTMIVVEWPFCLIAAVLYVIPVYFIVGFQYDAGKFWIFFAVMLLNFLISVALVQLLALLAPNMILANSLCAIAFTVFALFSGFLISRENIPDWWIWMHYLDINMYPLELLVANEMDGLNLHCSGSQYLQVPISGTDNTMPYCPMTQGSDFLDSVDFDKDNMLRDGLVFIGFYLAFVAGVMMTIKFVRHQNR</sequence>
<feature type="domain" description="ABC transporter" evidence="10">
    <location>
        <begin position="780"/>
        <end position="1026"/>
    </location>
</feature>
<evidence type="ECO:0000256" key="3">
    <source>
        <dbReference type="ARBA" id="ARBA00022692"/>
    </source>
</evidence>
<dbReference type="Gene3D" id="3.40.50.300">
    <property type="entry name" value="P-loop containing nucleotide triphosphate hydrolases"/>
    <property type="match status" value="2"/>
</dbReference>
<dbReference type="Pfam" id="PF01061">
    <property type="entry name" value="ABC2_membrane"/>
    <property type="match status" value="2"/>
</dbReference>
<evidence type="ECO:0000256" key="9">
    <source>
        <dbReference type="SAM" id="Phobius"/>
    </source>
</evidence>
<dbReference type="InterPro" id="IPR003593">
    <property type="entry name" value="AAA+_ATPase"/>
</dbReference>
<feature type="transmembrane region" description="Helical" evidence="9">
    <location>
        <begin position="1223"/>
        <end position="1250"/>
    </location>
</feature>
<keyword evidence="2" id="KW-0813">Transport</keyword>
<evidence type="ECO:0000256" key="5">
    <source>
        <dbReference type="ARBA" id="ARBA00022840"/>
    </source>
</evidence>
<dbReference type="GO" id="GO:0140359">
    <property type="term" value="F:ABC-type transporter activity"/>
    <property type="evidence" value="ECO:0007669"/>
    <property type="project" value="InterPro"/>
</dbReference>
<gene>
    <name evidence="11" type="ORF">ACA1_046460</name>
</gene>
<dbReference type="Proteomes" id="UP000011083">
    <property type="component" value="Unassembled WGS sequence"/>
</dbReference>
<evidence type="ECO:0000256" key="6">
    <source>
        <dbReference type="ARBA" id="ARBA00022989"/>
    </source>
</evidence>
<comment type="subcellular location">
    <subcellularLocation>
        <location evidence="1">Membrane</location>
        <topology evidence="1">Multi-pass membrane protein</topology>
    </subcellularLocation>
</comment>
<dbReference type="InterPro" id="IPR027417">
    <property type="entry name" value="P-loop_NTPase"/>
</dbReference>
<evidence type="ECO:0000256" key="2">
    <source>
        <dbReference type="ARBA" id="ARBA00022448"/>
    </source>
</evidence>
<dbReference type="InterPro" id="IPR017871">
    <property type="entry name" value="ABC_transporter-like_CS"/>
</dbReference>
<dbReference type="GO" id="GO:0005524">
    <property type="term" value="F:ATP binding"/>
    <property type="evidence" value="ECO:0007669"/>
    <property type="project" value="UniProtKB-KW"/>
</dbReference>
<dbReference type="EMBL" id="KB007894">
    <property type="protein sequence ID" value="ELR21926.1"/>
    <property type="molecule type" value="Genomic_DNA"/>
</dbReference>
<organism evidence="11 12">
    <name type="scientific">Acanthamoeba castellanii (strain ATCC 30010 / Neff)</name>
    <dbReference type="NCBI Taxonomy" id="1257118"/>
    <lineage>
        <taxon>Eukaryota</taxon>
        <taxon>Amoebozoa</taxon>
        <taxon>Discosea</taxon>
        <taxon>Longamoebia</taxon>
        <taxon>Centramoebida</taxon>
        <taxon>Acanthamoebidae</taxon>
        <taxon>Acanthamoeba</taxon>
    </lineage>
</organism>
<feature type="compositionally biased region" description="Low complexity" evidence="8">
    <location>
        <begin position="22"/>
        <end position="31"/>
    </location>
</feature>
<feature type="transmembrane region" description="Helical" evidence="9">
    <location>
        <begin position="606"/>
        <end position="626"/>
    </location>
</feature>
<reference evidence="11 12" key="1">
    <citation type="journal article" date="2013" name="Genome Biol.">
        <title>Genome of Acanthamoeba castellanii highlights extensive lateral gene transfer and early evolution of tyrosine kinase signaling.</title>
        <authorList>
            <person name="Clarke M."/>
            <person name="Lohan A.J."/>
            <person name="Liu B."/>
            <person name="Lagkouvardos I."/>
            <person name="Roy S."/>
            <person name="Zafar N."/>
            <person name="Bertelli C."/>
            <person name="Schilde C."/>
            <person name="Kianianmomeni A."/>
            <person name="Burglin T.R."/>
            <person name="Frech C."/>
            <person name="Turcotte B."/>
            <person name="Kopec K.O."/>
            <person name="Synnott J.M."/>
            <person name="Choo C."/>
            <person name="Paponov I."/>
            <person name="Finkler A."/>
            <person name="Soon Heng Tan C."/>
            <person name="Hutchins A.P."/>
            <person name="Weinmeier T."/>
            <person name="Rattei T."/>
            <person name="Chu J.S."/>
            <person name="Gimenez G."/>
            <person name="Irimia M."/>
            <person name="Rigden D.J."/>
            <person name="Fitzpatrick D.A."/>
            <person name="Lorenzo-Morales J."/>
            <person name="Bateman A."/>
            <person name="Chiu C.H."/>
            <person name="Tang P."/>
            <person name="Hegemann P."/>
            <person name="Fromm H."/>
            <person name="Raoult D."/>
            <person name="Greub G."/>
            <person name="Miranda-Saavedra D."/>
            <person name="Chen N."/>
            <person name="Nash P."/>
            <person name="Ginger M.L."/>
            <person name="Horn M."/>
            <person name="Schaap P."/>
            <person name="Caler L."/>
            <person name="Loftus B."/>
        </authorList>
    </citation>
    <scope>NUCLEOTIDE SEQUENCE [LARGE SCALE GENOMIC DNA]</scope>
    <source>
        <strain evidence="11 12">Neff</strain>
    </source>
</reference>
<dbReference type="GO" id="GO:0016020">
    <property type="term" value="C:membrane"/>
    <property type="evidence" value="ECO:0007669"/>
    <property type="project" value="UniProtKB-SubCell"/>
</dbReference>
<evidence type="ECO:0000256" key="7">
    <source>
        <dbReference type="ARBA" id="ARBA00023136"/>
    </source>
</evidence>
<feature type="compositionally biased region" description="Low complexity" evidence="8">
    <location>
        <begin position="417"/>
        <end position="427"/>
    </location>
</feature>
<evidence type="ECO:0000313" key="12">
    <source>
        <dbReference type="Proteomes" id="UP000011083"/>
    </source>
</evidence>
<dbReference type="SUPFAM" id="SSF52540">
    <property type="entry name" value="P-loop containing nucleoside triphosphate hydrolases"/>
    <property type="match status" value="2"/>
</dbReference>
<feature type="transmembrane region" description="Helical" evidence="9">
    <location>
        <begin position="1155"/>
        <end position="1172"/>
    </location>
</feature>
<evidence type="ECO:0000259" key="10">
    <source>
        <dbReference type="PROSITE" id="PS50893"/>
    </source>
</evidence>
<dbReference type="InterPro" id="IPR013525">
    <property type="entry name" value="ABC2_TM"/>
</dbReference>
<dbReference type="CDD" id="cd03232">
    <property type="entry name" value="ABCG_PDR_domain2"/>
    <property type="match status" value="1"/>
</dbReference>
<keyword evidence="6 9" id="KW-1133">Transmembrane helix</keyword>
<feature type="transmembrane region" description="Helical" evidence="9">
    <location>
        <begin position="1392"/>
        <end position="1412"/>
    </location>
</feature>
<feature type="transmembrane region" description="Helical" evidence="9">
    <location>
        <begin position="470"/>
        <end position="488"/>
    </location>
</feature>
<protein>
    <submittedName>
        <fullName evidence="11">ABC2 type transporter superfamily protein</fullName>
    </submittedName>
</protein>
<proteinExistence type="predicted"/>
<feature type="transmembrane region" description="Helical" evidence="9">
    <location>
        <begin position="541"/>
        <end position="564"/>
    </location>
</feature>
<keyword evidence="5" id="KW-0067">ATP-binding</keyword>
<dbReference type="Pfam" id="PF00005">
    <property type="entry name" value="ABC_tran"/>
    <property type="match status" value="2"/>
</dbReference>
<feature type="transmembrane region" description="Helical" evidence="9">
    <location>
        <begin position="1262"/>
        <end position="1283"/>
    </location>
</feature>
<accession>L8HC07</accession>
<dbReference type="InterPro" id="IPR034003">
    <property type="entry name" value="ABCG_PDR_2"/>
</dbReference>
<evidence type="ECO:0000313" key="11">
    <source>
        <dbReference type="EMBL" id="ELR21926.1"/>
    </source>
</evidence>
<feature type="transmembrane region" description="Helical" evidence="9">
    <location>
        <begin position="500"/>
        <end position="520"/>
    </location>
</feature>
<dbReference type="InterPro" id="IPR003439">
    <property type="entry name" value="ABC_transporter-like_ATP-bd"/>
</dbReference>
<feature type="region of interest" description="Disordered" evidence="8">
    <location>
        <begin position="1"/>
        <end position="47"/>
    </location>
</feature>
<keyword evidence="7 9" id="KW-0472">Membrane</keyword>
<dbReference type="GeneID" id="14922844"/>
<dbReference type="PROSITE" id="PS00211">
    <property type="entry name" value="ABC_TRANSPORTER_1"/>
    <property type="match status" value="1"/>
</dbReference>
<dbReference type="OrthoDB" id="66620at2759"/>
<keyword evidence="12" id="KW-1185">Reference proteome</keyword>
<keyword evidence="4" id="KW-0547">Nucleotide-binding</keyword>
<dbReference type="KEGG" id="acan:ACA1_046460"/>
<dbReference type="VEuPathDB" id="AmoebaDB:ACA1_046460"/>
<evidence type="ECO:0000256" key="4">
    <source>
        <dbReference type="ARBA" id="ARBA00022741"/>
    </source>
</evidence>
<feature type="transmembrane region" description="Helical" evidence="9">
    <location>
        <begin position="699"/>
        <end position="723"/>
    </location>
</feature>
<dbReference type="SMART" id="SM00382">
    <property type="entry name" value="AAA"/>
    <property type="match status" value="2"/>
</dbReference>
<name>L8HC07_ACACF</name>
<evidence type="ECO:0000256" key="1">
    <source>
        <dbReference type="ARBA" id="ARBA00004141"/>
    </source>
</evidence>
<dbReference type="PANTHER" id="PTHR19241">
    <property type="entry name" value="ATP-BINDING CASSETTE TRANSPORTER"/>
    <property type="match status" value="1"/>
</dbReference>
<feature type="domain" description="ABC transporter" evidence="10">
    <location>
        <begin position="101"/>
        <end position="343"/>
    </location>
</feature>
<feature type="region of interest" description="Disordered" evidence="8">
    <location>
        <begin position="414"/>
        <end position="436"/>
    </location>
</feature>
<evidence type="ECO:0000256" key="8">
    <source>
        <dbReference type="SAM" id="MobiDB-lite"/>
    </source>
</evidence>
<dbReference type="RefSeq" id="XP_004347758.1">
    <property type="nucleotide sequence ID" value="XM_004347708.1"/>
</dbReference>
<dbReference type="PROSITE" id="PS50893">
    <property type="entry name" value="ABC_TRANSPORTER_2"/>
    <property type="match status" value="2"/>
</dbReference>